<feature type="compositionally biased region" description="Low complexity" evidence="1">
    <location>
        <begin position="42"/>
        <end position="51"/>
    </location>
</feature>
<proteinExistence type="predicted"/>
<protein>
    <submittedName>
        <fullName evidence="2">Uncharacterized protein</fullName>
    </submittedName>
</protein>
<accession>A0A8G0L8M6</accession>
<dbReference type="Proteomes" id="UP000826661">
    <property type="component" value="Chromosome II"/>
</dbReference>
<evidence type="ECO:0000313" key="3">
    <source>
        <dbReference type="Proteomes" id="UP000826661"/>
    </source>
</evidence>
<name>A0A8G0L8M6_9HYPO</name>
<dbReference type="EMBL" id="CP075865">
    <property type="protein sequence ID" value="QYS96204.1"/>
    <property type="molecule type" value="Genomic_DNA"/>
</dbReference>
<sequence>MPGNLVDGCYADIVRLYRIVGRKVPAPGSMVPVHVPVPDRSSVLRTSTSSRAPGATEPACSPLHRFSPHTNGTTVFPFSAQPLLTAFSQQKESNLKSCSARQEMTTTGI</sequence>
<keyword evidence="3" id="KW-1185">Reference proteome</keyword>
<dbReference type="AlphaFoldDB" id="A0A8G0L8M6"/>
<reference evidence="2 3" key="1">
    <citation type="journal article" date="2021" name="BMC Genomics">
        <title>Telomere-to-telomere genome assembly of asparaginase-producing Trichoderma simmonsii.</title>
        <authorList>
            <person name="Chung D."/>
            <person name="Kwon Y.M."/>
            <person name="Yang Y."/>
        </authorList>
    </citation>
    <scope>NUCLEOTIDE SEQUENCE [LARGE SCALE GENOMIC DNA]</scope>
    <source>
        <strain evidence="2 3">GH-Sj1</strain>
    </source>
</reference>
<evidence type="ECO:0000256" key="1">
    <source>
        <dbReference type="SAM" id="MobiDB-lite"/>
    </source>
</evidence>
<gene>
    <name evidence="2" type="ORF">H0G86_003465</name>
</gene>
<organism evidence="2 3">
    <name type="scientific">Trichoderma simmonsii</name>
    <dbReference type="NCBI Taxonomy" id="1491479"/>
    <lineage>
        <taxon>Eukaryota</taxon>
        <taxon>Fungi</taxon>
        <taxon>Dikarya</taxon>
        <taxon>Ascomycota</taxon>
        <taxon>Pezizomycotina</taxon>
        <taxon>Sordariomycetes</taxon>
        <taxon>Hypocreomycetidae</taxon>
        <taxon>Hypocreales</taxon>
        <taxon>Hypocreaceae</taxon>
        <taxon>Trichoderma</taxon>
    </lineage>
</organism>
<evidence type="ECO:0000313" key="2">
    <source>
        <dbReference type="EMBL" id="QYS96204.1"/>
    </source>
</evidence>
<feature type="region of interest" description="Disordered" evidence="1">
    <location>
        <begin position="42"/>
        <end position="62"/>
    </location>
</feature>